<dbReference type="SMART" id="SM00028">
    <property type="entry name" value="TPR"/>
    <property type="match status" value="6"/>
</dbReference>
<proteinExistence type="inferred from homology"/>
<evidence type="ECO:0000313" key="7">
    <source>
        <dbReference type="EMBL" id="KAK2098647.1"/>
    </source>
</evidence>
<keyword evidence="5" id="KW-0175">Coiled coil</keyword>
<name>A0ABQ9UQY1_SAGOE</name>
<feature type="repeat" description="TPR" evidence="4">
    <location>
        <begin position="246"/>
        <end position="279"/>
    </location>
</feature>
<dbReference type="PANTHER" id="PTHR10271:SF34">
    <property type="entry name" value="INTERFERON-INDUCED PROTEIN WITH TETRATRICOPEPTIDE REPEATS 1"/>
    <property type="match status" value="1"/>
</dbReference>
<sequence length="534" mass="61010">MSTNADDHQVKDNLEQLRCHFTWELSIDDDEMPDLENRVLDQIEFLDTKYNVGIHNLLAYVKHLNGQNEEALESLKEAEDLIQKVDVRSLVTWGNFAWVYYHMGKLAEAQTYLDKVENICKKFSNPFRYRMECPEIDCEEGWALLKCGGKNYERAKACFEKALEVDPENPEFSAGYAISAYRLDGFKLATKDHKPFSLLPLRQAVSLNPDNGYIKVLLALKLQDEGQEAEGEKYVEEALTSMSSQTYVFRYAAKFYRRKGSVDKALQLLKMALQATPTSAFLHHQIGLCYKVQIIQIKEAAKGQPRGQNRERVDKMIRSAIFYFESAVEKKPTFEVAHLDLARMHIEAGNYRKAEEIFQKLLRMNPVVEETMQDIHLNYGRFQEYQKKSEANAIIHYLKAIKIEQASFARDKSIYSLEKLVSRKLQRNALDLESLSLLGFVYKLKGNMNEALEYYERALRLAADFENSVGQSPSAKPRGCPQTPVLKRQREGLRRPHGLRSAAIMSAVCGLCRGRAPSARQPGICVGDPAPRAL</sequence>
<reference evidence="7 8" key="1">
    <citation type="submission" date="2023-05" db="EMBL/GenBank/DDBJ databases">
        <title>B98-5 Cell Line De Novo Hybrid Assembly: An Optical Mapping Approach.</title>
        <authorList>
            <person name="Kananen K."/>
            <person name="Auerbach J.A."/>
            <person name="Kautto E."/>
            <person name="Blachly J.S."/>
        </authorList>
    </citation>
    <scope>NUCLEOTIDE SEQUENCE [LARGE SCALE GENOMIC DNA]</scope>
    <source>
        <strain evidence="7">B95-8</strain>
        <tissue evidence="7">Cell line</tissue>
    </source>
</reference>
<dbReference type="InterPro" id="IPR019734">
    <property type="entry name" value="TPR_rpt"/>
</dbReference>
<evidence type="ECO:0000256" key="3">
    <source>
        <dbReference type="ARBA" id="ARBA00038336"/>
    </source>
</evidence>
<protein>
    <submittedName>
        <fullName evidence="7">Interferon-induced protein with tetratricopeptide repeats 1</fullName>
    </submittedName>
</protein>
<evidence type="ECO:0000256" key="4">
    <source>
        <dbReference type="PROSITE-ProRule" id="PRU00339"/>
    </source>
</evidence>
<evidence type="ECO:0000256" key="5">
    <source>
        <dbReference type="SAM" id="Coils"/>
    </source>
</evidence>
<accession>A0ABQ9UQY1</accession>
<dbReference type="PROSITE" id="PS50005">
    <property type="entry name" value="TPR"/>
    <property type="match status" value="3"/>
</dbReference>
<feature type="coiled-coil region" evidence="5">
    <location>
        <begin position="61"/>
        <end position="88"/>
    </location>
</feature>
<dbReference type="PANTHER" id="PTHR10271">
    <property type="entry name" value="INTERFERON-INDUCED PROTEIN WITH TETRATRICOPEPTIDE REPEATS"/>
    <property type="match status" value="1"/>
</dbReference>
<evidence type="ECO:0000256" key="2">
    <source>
        <dbReference type="ARBA" id="ARBA00022803"/>
    </source>
</evidence>
<dbReference type="EMBL" id="JASSZA010000011">
    <property type="protein sequence ID" value="KAK2098647.1"/>
    <property type="molecule type" value="Genomic_DNA"/>
</dbReference>
<evidence type="ECO:0000256" key="1">
    <source>
        <dbReference type="ARBA" id="ARBA00022737"/>
    </source>
</evidence>
<feature type="repeat" description="TPR" evidence="4">
    <location>
        <begin position="335"/>
        <end position="368"/>
    </location>
</feature>
<feature type="region of interest" description="Disordered" evidence="6">
    <location>
        <begin position="469"/>
        <end position="489"/>
    </location>
</feature>
<evidence type="ECO:0000313" key="8">
    <source>
        <dbReference type="Proteomes" id="UP001266305"/>
    </source>
</evidence>
<dbReference type="SUPFAM" id="SSF48452">
    <property type="entry name" value="TPR-like"/>
    <property type="match status" value="3"/>
</dbReference>
<dbReference type="Proteomes" id="UP001266305">
    <property type="component" value="Unassembled WGS sequence"/>
</dbReference>
<dbReference type="Gene3D" id="1.25.40.10">
    <property type="entry name" value="Tetratricopeptide repeat domain"/>
    <property type="match status" value="3"/>
</dbReference>
<dbReference type="Pfam" id="PF13181">
    <property type="entry name" value="TPR_8"/>
    <property type="match status" value="2"/>
</dbReference>
<feature type="repeat" description="TPR" evidence="4">
    <location>
        <begin position="432"/>
        <end position="465"/>
    </location>
</feature>
<evidence type="ECO:0000256" key="6">
    <source>
        <dbReference type="SAM" id="MobiDB-lite"/>
    </source>
</evidence>
<dbReference type="Pfam" id="PF14559">
    <property type="entry name" value="TPR_19"/>
    <property type="match status" value="1"/>
</dbReference>
<keyword evidence="8" id="KW-1185">Reference proteome</keyword>
<comment type="similarity">
    <text evidence="3">Belongs to the IFIT family.</text>
</comment>
<keyword evidence="1" id="KW-0677">Repeat</keyword>
<comment type="caution">
    <text evidence="7">The sequence shown here is derived from an EMBL/GenBank/DDBJ whole genome shotgun (WGS) entry which is preliminary data.</text>
</comment>
<keyword evidence="2 4" id="KW-0802">TPR repeat</keyword>
<dbReference type="InterPro" id="IPR011990">
    <property type="entry name" value="TPR-like_helical_dom_sf"/>
</dbReference>
<organism evidence="7 8">
    <name type="scientific">Saguinus oedipus</name>
    <name type="common">Cotton-top tamarin</name>
    <name type="synonym">Oedipomidas oedipus</name>
    <dbReference type="NCBI Taxonomy" id="9490"/>
    <lineage>
        <taxon>Eukaryota</taxon>
        <taxon>Metazoa</taxon>
        <taxon>Chordata</taxon>
        <taxon>Craniata</taxon>
        <taxon>Vertebrata</taxon>
        <taxon>Euteleostomi</taxon>
        <taxon>Mammalia</taxon>
        <taxon>Eutheria</taxon>
        <taxon>Euarchontoglires</taxon>
        <taxon>Primates</taxon>
        <taxon>Haplorrhini</taxon>
        <taxon>Platyrrhini</taxon>
        <taxon>Cebidae</taxon>
        <taxon>Callitrichinae</taxon>
        <taxon>Saguinus</taxon>
    </lineage>
</organism>
<dbReference type="PROSITE" id="PS50293">
    <property type="entry name" value="TPR_REGION"/>
    <property type="match status" value="1"/>
</dbReference>
<gene>
    <name evidence="7" type="primary">IFIT1_1</name>
    <name evidence="7" type="ORF">P7K49_024098</name>
</gene>
<dbReference type="Pfam" id="PF13424">
    <property type="entry name" value="TPR_12"/>
    <property type="match status" value="1"/>
</dbReference>